<keyword evidence="1" id="KW-0812">Transmembrane</keyword>
<dbReference type="EMBL" id="LNGC01000199">
    <property type="protein sequence ID" value="KYC46460.1"/>
    <property type="molecule type" value="Genomic_DNA"/>
</dbReference>
<keyword evidence="1" id="KW-1133">Transmembrane helix</keyword>
<dbReference type="AlphaFoldDB" id="A0A150IN75"/>
<comment type="caution">
    <text evidence="2">The sequence shown here is derived from an EMBL/GenBank/DDBJ whole genome shotgun (WGS) entry which is preliminary data.</text>
</comment>
<proteinExistence type="predicted"/>
<sequence length="65" mass="6882">MPLFLEISAKTGFISKSSSLSITFRIYDIANMGSMPLELPAIRLIVPVGAIVVTVAFLIGASLLS</sequence>
<dbReference type="Proteomes" id="UP000075398">
    <property type="component" value="Unassembled WGS sequence"/>
</dbReference>
<evidence type="ECO:0000313" key="2">
    <source>
        <dbReference type="EMBL" id="KYC46460.1"/>
    </source>
</evidence>
<evidence type="ECO:0000313" key="3">
    <source>
        <dbReference type="Proteomes" id="UP000075398"/>
    </source>
</evidence>
<accession>A0A150IN75</accession>
<protein>
    <submittedName>
        <fullName evidence="2">Uncharacterized protein</fullName>
    </submittedName>
</protein>
<keyword evidence="1" id="KW-0472">Membrane</keyword>
<evidence type="ECO:0000256" key="1">
    <source>
        <dbReference type="SAM" id="Phobius"/>
    </source>
</evidence>
<name>A0A150IN75_9EURY</name>
<organism evidence="2 3">
    <name type="scientific">Candidatus Methanofastidiosum methylothiophilum</name>
    <dbReference type="NCBI Taxonomy" id="1705564"/>
    <lineage>
        <taxon>Archaea</taxon>
        <taxon>Methanobacteriati</taxon>
        <taxon>Methanobacteriota</taxon>
        <taxon>Stenosarchaea group</taxon>
        <taxon>Candidatus Methanofastidiosia</taxon>
        <taxon>Candidatus Methanofastidiosales</taxon>
        <taxon>Candidatus Methanofastidiosaceae</taxon>
        <taxon>Candidatus Methanofastidiosum</taxon>
    </lineage>
</organism>
<feature type="transmembrane region" description="Helical" evidence="1">
    <location>
        <begin position="41"/>
        <end position="64"/>
    </location>
</feature>
<reference evidence="2 3" key="1">
    <citation type="journal article" date="2016" name="ISME J.">
        <title>Chasing the elusive Euryarchaeota class WSA2: genomes reveal a uniquely fastidious methyl-reducing methanogen.</title>
        <authorList>
            <person name="Nobu M.K."/>
            <person name="Narihiro T."/>
            <person name="Kuroda K."/>
            <person name="Mei R."/>
            <person name="Liu W.T."/>
        </authorList>
    </citation>
    <scope>NUCLEOTIDE SEQUENCE [LARGE SCALE GENOMIC DNA]</scope>
    <source>
        <strain evidence="2">U1lsi0528_Bin055</strain>
    </source>
</reference>
<gene>
    <name evidence="2" type="ORF">AMQ22_02129</name>
</gene>